<evidence type="ECO:0000256" key="5">
    <source>
        <dbReference type="ARBA" id="ARBA00022989"/>
    </source>
</evidence>
<gene>
    <name evidence="10" type="ORF">GCM10010347_26780</name>
</gene>
<evidence type="ECO:0000256" key="6">
    <source>
        <dbReference type="ARBA" id="ARBA00023136"/>
    </source>
</evidence>
<sequence>MRSPNQPPLAETGTAMGSGRRPAPPRLRVLSMTRIGAAPSRTRRPRRPGYAGAGAVFAIGMAGTTLPTPLYGLYQQELGFSDLTVTLVFAAYAVGVIFTLLVAGGYSDVTGRRPVLLYALGLGALSAVCFLLVGGLPLLFAGRVLSGFSAGLLSGVGTVAVLELAPPEQKARAGLVATAANMGGLGCGPLLAGILAEYAPAPLVLPFVTHLVLLAVAAAVVLALPETVGDARRWAPLRPQGLSVPASVRGVFVPCALAAFAGFALLGLFTSLAPSFLAETLGVHNHAVVGLVVFSVFLGSTLGQWLVGHIPVARALPLGCLILVAGLLLVAASLWTESLALLVAGALGGGLGQGVAFRAGLSAVGDAAPPAHRGATISSFFVVAYTGISLPVVGVGALTLWLGLVGAGLTFSACAIVVTGATGLYLLRHRPPAS</sequence>
<dbReference type="InterPro" id="IPR036259">
    <property type="entry name" value="MFS_trans_sf"/>
</dbReference>
<name>A0ABQ3EYD4_9ACTN</name>
<feature type="transmembrane region" description="Helical" evidence="8">
    <location>
        <begin position="315"/>
        <end position="335"/>
    </location>
</feature>
<feature type="transmembrane region" description="Helical" evidence="8">
    <location>
        <begin position="115"/>
        <end position="138"/>
    </location>
</feature>
<evidence type="ECO:0000313" key="11">
    <source>
        <dbReference type="Proteomes" id="UP000642673"/>
    </source>
</evidence>
<dbReference type="SUPFAM" id="SSF103473">
    <property type="entry name" value="MFS general substrate transporter"/>
    <property type="match status" value="1"/>
</dbReference>
<evidence type="ECO:0000259" key="9">
    <source>
        <dbReference type="PROSITE" id="PS50850"/>
    </source>
</evidence>
<organism evidence="10 11">
    <name type="scientific">Streptomyces cirratus</name>
    <dbReference type="NCBI Taxonomy" id="68187"/>
    <lineage>
        <taxon>Bacteria</taxon>
        <taxon>Bacillati</taxon>
        <taxon>Actinomycetota</taxon>
        <taxon>Actinomycetes</taxon>
        <taxon>Kitasatosporales</taxon>
        <taxon>Streptomycetaceae</taxon>
        <taxon>Streptomyces</taxon>
    </lineage>
</organism>
<feature type="transmembrane region" description="Helical" evidence="8">
    <location>
        <begin position="207"/>
        <end position="225"/>
    </location>
</feature>
<feature type="transmembrane region" description="Helical" evidence="8">
    <location>
        <begin position="174"/>
        <end position="195"/>
    </location>
</feature>
<dbReference type="PANTHER" id="PTHR23517:SF13">
    <property type="entry name" value="MAJOR FACILITATOR SUPERFAMILY MFS_1"/>
    <property type="match status" value="1"/>
</dbReference>
<evidence type="ECO:0000256" key="7">
    <source>
        <dbReference type="SAM" id="MobiDB-lite"/>
    </source>
</evidence>
<evidence type="ECO:0000256" key="1">
    <source>
        <dbReference type="ARBA" id="ARBA00004651"/>
    </source>
</evidence>
<feature type="transmembrane region" description="Helical" evidence="8">
    <location>
        <begin position="246"/>
        <end position="268"/>
    </location>
</feature>
<dbReference type="PROSITE" id="PS50850">
    <property type="entry name" value="MFS"/>
    <property type="match status" value="1"/>
</dbReference>
<evidence type="ECO:0000256" key="3">
    <source>
        <dbReference type="ARBA" id="ARBA00022475"/>
    </source>
</evidence>
<protein>
    <submittedName>
        <fullName evidence="10">MFS transporter</fullName>
    </submittedName>
</protein>
<feature type="transmembrane region" description="Helical" evidence="8">
    <location>
        <begin position="288"/>
        <end position="308"/>
    </location>
</feature>
<keyword evidence="5 8" id="KW-1133">Transmembrane helix</keyword>
<dbReference type="InterPro" id="IPR050171">
    <property type="entry name" value="MFS_Transporters"/>
</dbReference>
<keyword evidence="2" id="KW-0813">Transport</keyword>
<feature type="transmembrane region" description="Helical" evidence="8">
    <location>
        <begin position="382"/>
        <end position="402"/>
    </location>
</feature>
<evidence type="ECO:0000313" key="10">
    <source>
        <dbReference type="EMBL" id="GHB55465.1"/>
    </source>
</evidence>
<comment type="caution">
    <text evidence="10">The sequence shown here is derived from an EMBL/GenBank/DDBJ whole genome shotgun (WGS) entry which is preliminary data.</text>
</comment>
<dbReference type="Pfam" id="PF07690">
    <property type="entry name" value="MFS_1"/>
    <property type="match status" value="1"/>
</dbReference>
<feature type="transmembrane region" description="Helical" evidence="8">
    <location>
        <begin position="144"/>
        <end position="162"/>
    </location>
</feature>
<evidence type="ECO:0000256" key="2">
    <source>
        <dbReference type="ARBA" id="ARBA00022448"/>
    </source>
</evidence>
<dbReference type="InterPro" id="IPR011701">
    <property type="entry name" value="MFS"/>
</dbReference>
<feature type="transmembrane region" description="Helical" evidence="8">
    <location>
        <begin position="50"/>
        <end position="71"/>
    </location>
</feature>
<keyword evidence="6 8" id="KW-0472">Membrane</keyword>
<keyword evidence="3" id="KW-1003">Cell membrane</keyword>
<dbReference type="EMBL" id="BMVP01000004">
    <property type="protein sequence ID" value="GHB55465.1"/>
    <property type="molecule type" value="Genomic_DNA"/>
</dbReference>
<accession>A0ABQ3EYD4</accession>
<dbReference type="InterPro" id="IPR020846">
    <property type="entry name" value="MFS_dom"/>
</dbReference>
<dbReference type="PANTHER" id="PTHR23517">
    <property type="entry name" value="RESISTANCE PROTEIN MDTM, PUTATIVE-RELATED-RELATED"/>
    <property type="match status" value="1"/>
</dbReference>
<dbReference type="Proteomes" id="UP000642673">
    <property type="component" value="Unassembled WGS sequence"/>
</dbReference>
<feature type="domain" description="Major facilitator superfamily (MFS) profile" evidence="9">
    <location>
        <begin position="48"/>
        <end position="430"/>
    </location>
</feature>
<dbReference type="Gene3D" id="1.20.1250.20">
    <property type="entry name" value="MFS general substrate transporter like domains"/>
    <property type="match status" value="1"/>
</dbReference>
<feature type="transmembrane region" description="Helical" evidence="8">
    <location>
        <begin position="408"/>
        <end position="427"/>
    </location>
</feature>
<keyword evidence="11" id="KW-1185">Reference proteome</keyword>
<feature type="transmembrane region" description="Helical" evidence="8">
    <location>
        <begin position="341"/>
        <end position="361"/>
    </location>
</feature>
<evidence type="ECO:0000256" key="4">
    <source>
        <dbReference type="ARBA" id="ARBA00022692"/>
    </source>
</evidence>
<evidence type="ECO:0000256" key="8">
    <source>
        <dbReference type="SAM" id="Phobius"/>
    </source>
</evidence>
<keyword evidence="4 8" id="KW-0812">Transmembrane</keyword>
<reference evidence="11" key="1">
    <citation type="journal article" date="2019" name="Int. J. Syst. Evol. Microbiol.">
        <title>The Global Catalogue of Microorganisms (GCM) 10K type strain sequencing project: providing services to taxonomists for standard genome sequencing and annotation.</title>
        <authorList>
            <consortium name="The Broad Institute Genomics Platform"/>
            <consortium name="The Broad Institute Genome Sequencing Center for Infectious Disease"/>
            <person name="Wu L."/>
            <person name="Ma J."/>
        </authorList>
    </citation>
    <scope>NUCLEOTIDE SEQUENCE [LARGE SCALE GENOMIC DNA]</scope>
    <source>
        <strain evidence="11">JCM 4738</strain>
    </source>
</reference>
<comment type="subcellular location">
    <subcellularLocation>
        <location evidence="1">Cell membrane</location>
        <topology evidence="1">Multi-pass membrane protein</topology>
    </subcellularLocation>
</comment>
<feature type="transmembrane region" description="Helical" evidence="8">
    <location>
        <begin position="83"/>
        <end position="103"/>
    </location>
</feature>
<feature type="region of interest" description="Disordered" evidence="7">
    <location>
        <begin position="1"/>
        <end position="25"/>
    </location>
</feature>
<proteinExistence type="predicted"/>